<dbReference type="AlphaFoldDB" id="A0A2T0WM91"/>
<keyword evidence="1" id="KW-0472">Membrane</keyword>
<feature type="domain" description="EamA" evidence="2">
    <location>
        <begin position="150"/>
        <end position="274"/>
    </location>
</feature>
<dbReference type="PANTHER" id="PTHR22911">
    <property type="entry name" value="ACYL-MALONYL CONDENSING ENZYME-RELATED"/>
    <property type="match status" value="1"/>
</dbReference>
<keyword evidence="1" id="KW-1133">Transmembrane helix</keyword>
<evidence type="ECO:0000313" key="3">
    <source>
        <dbReference type="EMBL" id="PRY87816.1"/>
    </source>
</evidence>
<organism evidence="3 4">
    <name type="scientific">Donghicola tyrosinivorans</name>
    <dbReference type="NCBI Taxonomy" id="1652492"/>
    <lineage>
        <taxon>Bacteria</taxon>
        <taxon>Pseudomonadati</taxon>
        <taxon>Pseudomonadota</taxon>
        <taxon>Alphaproteobacteria</taxon>
        <taxon>Rhodobacterales</taxon>
        <taxon>Roseobacteraceae</taxon>
        <taxon>Donghicola</taxon>
    </lineage>
</organism>
<feature type="domain" description="EamA" evidence="2">
    <location>
        <begin position="6"/>
        <end position="138"/>
    </location>
</feature>
<dbReference type="GO" id="GO:0016020">
    <property type="term" value="C:membrane"/>
    <property type="evidence" value="ECO:0007669"/>
    <property type="project" value="InterPro"/>
</dbReference>
<dbReference type="Proteomes" id="UP000238392">
    <property type="component" value="Unassembled WGS sequence"/>
</dbReference>
<dbReference type="Pfam" id="PF00892">
    <property type="entry name" value="EamA"/>
    <property type="match status" value="2"/>
</dbReference>
<dbReference type="Gene3D" id="1.10.3730.20">
    <property type="match status" value="1"/>
</dbReference>
<comment type="caution">
    <text evidence="3">The sequence shown here is derived from an EMBL/GenBank/DDBJ whole genome shotgun (WGS) entry which is preliminary data.</text>
</comment>
<feature type="transmembrane region" description="Helical" evidence="1">
    <location>
        <begin position="7"/>
        <end position="25"/>
    </location>
</feature>
<accession>A0A2T0WM91</accession>
<dbReference type="InterPro" id="IPR037185">
    <property type="entry name" value="EmrE-like"/>
</dbReference>
<feature type="transmembrane region" description="Helical" evidence="1">
    <location>
        <begin position="75"/>
        <end position="93"/>
    </location>
</feature>
<feature type="transmembrane region" description="Helical" evidence="1">
    <location>
        <begin position="99"/>
        <end position="117"/>
    </location>
</feature>
<sequence length="290" mass="30909">MTQNRLGSLYMVASMGGFAVEDALFKVATQSIPTGQALTMFGLFGLIGFASLSLLKAERVLHPQILSRPLLLRSASELLGRLSFALALALMPLSSASAILQAAPFVVVVGAVVFFGEHVSWRRWLAIGFGFIGVLLIIRPTPALFDPVSIFAVLAMLGFSGRDLATRASPATMTTRQLGTLGFIVMTVAGVILWSVGGGTPTVPPLMTTLALLATAAAGILGYSFVTLAMRTGQISVVTPFRYSRQLFAIIFGFVLFGEWPDLLTWTGILIILLCGVYTARAGRIDRPNP</sequence>
<dbReference type="SUPFAM" id="SSF103481">
    <property type="entry name" value="Multidrug resistance efflux transporter EmrE"/>
    <property type="match status" value="2"/>
</dbReference>
<dbReference type="PANTHER" id="PTHR22911:SF135">
    <property type="entry name" value="BLR4310 PROTEIN"/>
    <property type="match status" value="1"/>
</dbReference>
<dbReference type="EMBL" id="PVTQ01000009">
    <property type="protein sequence ID" value="PRY87816.1"/>
    <property type="molecule type" value="Genomic_DNA"/>
</dbReference>
<dbReference type="RefSeq" id="WP_245888550.1">
    <property type="nucleotide sequence ID" value="NZ_PVTQ01000009.1"/>
</dbReference>
<keyword evidence="1" id="KW-0812">Transmembrane</keyword>
<feature type="transmembrane region" description="Helical" evidence="1">
    <location>
        <begin position="241"/>
        <end position="257"/>
    </location>
</feature>
<evidence type="ECO:0000313" key="4">
    <source>
        <dbReference type="Proteomes" id="UP000238392"/>
    </source>
</evidence>
<feature type="transmembrane region" description="Helical" evidence="1">
    <location>
        <begin position="124"/>
        <end position="142"/>
    </location>
</feature>
<feature type="transmembrane region" description="Helical" evidence="1">
    <location>
        <begin position="177"/>
        <end position="197"/>
    </location>
</feature>
<evidence type="ECO:0000259" key="2">
    <source>
        <dbReference type="Pfam" id="PF00892"/>
    </source>
</evidence>
<feature type="transmembrane region" description="Helical" evidence="1">
    <location>
        <begin position="263"/>
        <end position="280"/>
    </location>
</feature>
<gene>
    <name evidence="3" type="ORF">CLV74_109138</name>
</gene>
<feature type="transmembrane region" description="Helical" evidence="1">
    <location>
        <begin position="209"/>
        <end position="229"/>
    </location>
</feature>
<feature type="transmembrane region" description="Helical" evidence="1">
    <location>
        <begin position="37"/>
        <end position="55"/>
    </location>
</feature>
<feature type="transmembrane region" description="Helical" evidence="1">
    <location>
        <begin position="148"/>
        <end position="165"/>
    </location>
</feature>
<protein>
    <submittedName>
        <fullName evidence="3">Putative membrane protein</fullName>
    </submittedName>
</protein>
<proteinExistence type="predicted"/>
<reference evidence="3 4" key="1">
    <citation type="submission" date="2018-03" db="EMBL/GenBank/DDBJ databases">
        <title>Genomic Encyclopedia of Archaeal and Bacterial Type Strains, Phase II (KMG-II): from individual species to whole genera.</title>
        <authorList>
            <person name="Goeker M."/>
        </authorList>
    </citation>
    <scope>NUCLEOTIDE SEQUENCE [LARGE SCALE GENOMIC DNA]</scope>
    <source>
        <strain evidence="3 4">DSM 100212</strain>
    </source>
</reference>
<dbReference type="InterPro" id="IPR000620">
    <property type="entry name" value="EamA_dom"/>
</dbReference>
<evidence type="ECO:0000256" key="1">
    <source>
        <dbReference type="SAM" id="Phobius"/>
    </source>
</evidence>
<name>A0A2T0WM91_9RHOB</name>
<keyword evidence="4" id="KW-1185">Reference proteome</keyword>